<protein>
    <recommendedName>
        <fullName evidence="3">Tetratricopeptide repeat protein</fullName>
    </recommendedName>
</protein>
<accession>A0A544YKL8</accession>
<evidence type="ECO:0008006" key="3">
    <source>
        <dbReference type="Google" id="ProtNLM"/>
    </source>
</evidence>
<organism evidence="1 2">
    <name type="scientific">Microbispora hainanensis</name>
    <dbReference type="NCBI Taxonomy" id="568844"/>
    <lineage>
        <taxon>Bacteria</taxon>
        <taxon>Bacillati</taxon>
        <taxon>Actinomycetota</taxon>
        <taxon>Actinomycetes</taxon>
        <taxon>Streptosporangiales</taxon>
        <taxon>Streptosporangiaceae</taxon>
        <taxon>Microbispora</taxon>
    </lineage>
</organism>
<evidence type="ECO:0000313" key="1">
    <source>
        <dbReference type="EMBL" id="TQS17247.1"/>
    </source>
</evidence>
<dbReference type="EMBL" id="VIRM01000048">
    <property type="protein sequence ID" value="TQS17247.1"/>
    <property type="molecule type" value="Genomic_DNA"/>
</dbReference>
<dbReference type="Proteomes" id="UP000316541">
    <property type="component" value="Unassembled WGS sequence"/>
</dbReference>
<sequence length="123" mass="13576">MAGGWLSLLAATCLIDLRRFPAAAARLRTAAQFAKDTEHQEIAAWRLETEAWQLLTTGDYRRALELAADQPEEAGHAALTAITSGLLVPSNYWRAAEVIRALEARCLPEAAELHEAYQELCSR</sequence>
<gene>
    <name evidence="1" type="ORF">FLX08_30225</name>
</gene>
<reference evidence="1 2" key="1">
    <citation type="submission" date="2019-07" db="EMBL/GenBank/DDBJ databases">
        <title>Microbispora hainanensis DSM 45428.</title>
        <authorList>
            <person name="Thawai C."/>
        </authorList>
    </citation>
    <scope>NUCLEOTIDE SEQUENCE [LARGE SCALE GENOMIC DNA]</scope>
    <source>
        <strain evidence="1 2">DSM 45428</strain>
    </source>
</reference>
<evidence type="ECO:0000313" key="2">
    <source>
        <dbReference type="Proteomes" id="UP000316541"/>
    </source>
</evidence>
<name>A0A544YKL8_9ACTN</name>
<dbReference type="RefSeq" id="WP_142623665.1">
    <property type="nucleotide sequence ID" value="NZ_VIRM01000048.1"/>
</dbReference>
<comment type="caution">
    <text evidence="1">The sequence shown here is derived from an EMBL/GenBank/DDBJ whole genome shotgun (WGS) entry which is preliminary data.</text>
</comment>
<dbReference type="AlphaFoldDB" id="A0A544YKL8"/>
<proteinExistence type="predicted"/>